<proteinExistence type="predicted"/>
<comment type="caution">
    <text evidence="3">The sequence shown here is derived from an EMBL/GenBank/DDBJ whole genome shotgun (WGS) entry which is preliminary data.</text>
</comment>
<keyword evidence="4" id="KW-1185">Reference proteome</keyword>
<reference evidence="3 4" key="1">
    <citation type="submission" date="2020-08" db="EMBL/GenBank/DDBJ databases">
        <title>Genomic Encyclopedia of Type Strains, Phase IV (KMG-IV): sequencing the most valuable type-strain genomes for metagenomic binning, comparative biology and taxonomic classification.</title>
        <authorList>
            <person name="Goeker M."/>
        </authorList>
    </citation>
    <scope>NUCLEOTIDE SEQUENCE [LARGE SCALE GENOMIC DNA]</scope>
    <source>
        <strain evidence="3 4">DSM 25622</strain>
    </source>
</reference>
<feature type="signal peptide" evidence="2">
    <location>
        <begin position="1"/>
        <end position="27"/>
    </location>
</feature>
<organism evidence="3 4">
    <name type="scientific">Muricoccus pecuniae</name>
    <dbReference type="NCBI Taxonomy" id="693023"/>
    <lineage>
        <taxon>Bacteria</taxon>
        <taxon>Pseudomonadati</taxon>
        <taxon>Pseudomonadota</taxon>
        <taxon>Alphaproteobacteria</taxon>
        <taxon>Acetobacterales</taxon>
        <taxon>Roseomonadaceae</taxon>
        <taxon>Muricoccus</taxon>
    </lineage>
</organism>
<dbReference type="EMBL" id="JACIJD010000001">
    <property type="protein sequence ID" value="MBB5692071.1"/>
    <property type="molecule type" value="Genomic_DNA"/>
</dbReference>
<dbReference type="RefSeq" id="WP_184512697.1">
    <property type="nucleotide sequence ID" value="NZ_JACIJD010000001.1"/>
</dbReference>
<gene>
    <name evidence="3" type="ORF">FHS87_000082</name>
</gene>
<protein>
    <submittedName>
        <fullName evidence="3">Uncharacterized protein</fullName>
    </submittedName>
</protein>
<feature type="chain" id="PRO_5032775267" evidence="2">
    <location>
        <begin position="28"/>
        <end position="103"/>
    </location>
</feature>
<feature type="region of interest" description="Disordered" evidence="1">
    <location>
        <begin position="64"/>
        <end position="103"/>
    </location>
</feature>
<sequence>MPNIPKGPRAWARALILGGLLGAPALAAIPAAEARPVPALAAAERAEAPLVAVQWGPPRHYNGPRHWRRPPPPPPHWRQHRAWHRGYPPPPPRGPYYRPYYRR</sequence>
<evidence type="ECO:0000256" key="2">
    <source>
        <dbReference type="SAM" id="SignalP"/>
    </source>
</evidence>
<keyword evidence="2" id="KW-0732">Signal</keyword>
<dbReference type="Proteomes" id="UP000580654">
    <property type="component" value="Unassembled WGS sequence"/>
</dbReference>
<evidence type="ECO:0000256" key="1">
    <source>
        <dbReference type="SAM" id="MobiDB-lite"/>
    </source>
</evidence>
<evidence type="ECO:0000313" key="3">
    <source>
        <dbReference type="EMBL" id="MBB5692071.1"/>
    </source>
</evidence>
<name>A0A840Y7Z3_9PROT</name>
<evidence type="ECO:0000313" key="4">
    <source>
        <dbReference type="Proteomes" id="UP000580654"/>
    </source>
</evidence>
<accession>A0A840Y7Z3</accession>
<dbReference type="AlphaFoldDB" id="A0A840Y7Z3"/>